<reference evidence="1 4" key="1">
    <citation type="submission" date="2016-08" db="EMBL/GenBank/DDBJ databases">
        <title>Candidatus Dactylopiibacterium carminicum genome sequence.</title>
        <authorList>
            <person name="Ramirez-Puebla S.T."/>
            <person name="Ormeno-Orrillo E."/>
            <person name="Vera-Ponce De Leon A."/>
            <person name="Luis L."/>
            <person name="Sanchez-Flores A."/>
            <person name="Monica R."/>
            <person name="Martinez-Romero E."/>
        </authorList>
    </citation>
    <scope>NUCLEOTIDE SEQUENCE [LARGE SCALE GENOMIC DNA]</scope>
    <source>
        <strain evidence="1">END1</strain>
    </source>
</reference>
<dbReference type="AlphaFoldDB" id="A0A272ERS4"/>
<proteinExistence type="predicted"/>
<evidence type="ECO:0000313" key="2">
    <source>
        <dbReference type="EMBL" id="PAS92804.1"/>
    </source>
</evidence>
<evidence type="ECO:0000313" key="1">
    <source>
        <dbReference type="EMBL" id="KAF7598897.1"/>
    </source>
</evidence>
<organism evidence="2 3">
    <name type="scientific">Candidatus Dactylopiibacterium carminicum</name>
    <dbReference type="NCBI Taxonomy" id="857335"/>
    <lineage>
        <taxon>Bacteria</taxon>
        <taxon>Pseudomonadati</taxon>
        <taxon>Pseudomonadota</taxon>
        <taxon>Betaproteobacteria</taxon>
        <taxon>Rhodocyclales</taxon>
        <taxon>Rhodocyclaceae</taxon>
        <taxon>Candidatus Dactylopiibacterium</taxon>
    </lineage>
</organism>
<dbReference type="EMBL" id="MDUX01000034">
    <property type="protein sequence ID" value="KAF7598897.1"/>
    <property type="molecule type" value="Genomic_DNA"/>
</dbReference>
<dbReference type="InterPro" id="IPR021482">
    <property type="entry name" value="DUF3135"/>
</dbReference>
<name>A0A272ERS4_9RHOO</name>
<accession>A0A272ERS4</accession>
<protein>
    <submittedName>
        <fullName evidence="1">DUF3135 domain-containing protein</fullName>
    </submittedName>
</protein>
<evidence type="ECO:0000313" key="4">
    <source>
        <dbReference type="Proteomes" id="UP000623509"/>
    </source>
</evidence>
<sequence>MDAVRSDPYDIDFESWRKLAKEDSTAFFAARAALIEQFIAEAPVHLHQRLRRLQESVDHSRAEAGSPARAAAMLMVMMGEQLELMSAQLQAVRDQAELVWRDENDSL</sequence>
<dbReference type="Proteomes" id="UP000623509">
    <property type="component" value="Unassembled WGS sequence"/>
</dbReference>
<evidence type="ECO:0000313" key="3">
    <source>
        <dbReference type="Proteomes" id="UP000216107"/>
    </source>
</evidence>
<reference evidence="2 3" key="2">
    <citation type="submission" date="2017-07" db="EMBL/GenBank/DDBJ databases">
        <title>Candidatus Dactylopiibacterium carminicum, a nitrogen-fixing symbiont of the cochineal insect Dactylopius coccus and Dactylopius opuntiae (Hemiptera: Coccoidea: Dactylopiidae).</title>
        <authorList>
            <person name="Vera A."/>
        </authorList>
    </citation>
    <scope>NUCLEOTIDE SEQUENCE [LARGE SCALE GENOMIC DNA]</scope>
    <source>
        <strain evidence="2 3">NFDCM</strain>
    </source>
</reference>
<comment type="caution">
    <text evidence="2">The sequence shown here is derived from an EMBL/GenBank/DDBJ whole genome shotgun (WGS) entry which is preliminary data.</text>
</comment>
<dbReference type="Pfam" id="PF11333">
    <property type="entry name" value="DUF3135"/>
    <property type="match status" value="1"/>
</dbReference>
<dbReference type="EMBL" id="NMRN01000029">
    <property type="protein sequence ID" value="PAS92804.1"/>
    <property type="molecule type" value="Genomic_DNA"/>
</dbReference>
<dbReference type="Proteomes" id="UP000216107">
    <property type="component" value="Unassembled WGS sequence"/>
</dbReference>
<gene>
    <name evidence="1" type="ORF">BGI27_10880</name>
    <name evidence="2" type="ORF">CGU29_10050</name>
</gene>
<keyword evidence="4" id="KW-1185">Reference proteome</keyword>